<accession>A0A7R9KQT0</accession>
<dbReference type="EMBL" id="OC858395">
    <property type="protein sequence ID" value="CAD7626407.1"/>
    <property type="molecule type" value="Genomic_DNA"/>
</dbReference>
<feature type="non-terminal residue" evidence="2">
    <location>
        <position position="1"/>
    </location>
</feature>
<keyword evidence="1" id="KW-1133">Transmembrane helix</keyword>
<evidence type="ECO:0000256" key="1">
    <source>
        <dbReference type="SAM" id="Phobius"/>
    </source>
</evidence>
<evidence type="ECO:0000313" key="2">
    <source>
        <dbReference type="EMBL" id="CAD7626407.1"/>
    </source>
</evidence>
<feature type="transmembrane region" description="Helical" evidence="1">
    <location>
        <begin position="6"/>
        <end position="28"/>
    </location>
</feature>
<feature type="transmembrane region" description="Helical" evidence="1">
    <location>
        <begin position="73"/>
        <end position="94"/>
    </location>
</feature>
<gene>
    <name evidence="2" type="ORF">OSB1V03_LOCUS6840</name>
</gene>
<evidence type="ECO:0000313" key="3">
    <source>
        <dbReference type="Proteomes" id="UP000759131"/>
    </source>
</evidence>
<feature type="transmembrane region" description="Helical" evidence="1">
    <location>
        <begin position="130"/>
        <end position="151"/>
    </location>
</feature>
<keyword evidence="1" id="KW-0812">Transmembrane</keyword>
<dbReference type="PROSITE" id="PS51257">
    <property type="entry name" value="PROKAR_LIPOPROTEIN"/>
    <property type="match status" value="1"/>
</dbReference>
<name>A0A7R9KQT0_9ACAR</name>
<dbReference type="Proteomes" id="UP000759131">
    <property type="component" value="Unassembled WGS sequence"/>
</dbReference>
<dbReference type="EMBL" id="CAJPIZ010003820">
    <property type="protein sequence ID" value="CAG2106837.1"/>
    <property type="molecule type" value="Genomic_DNA"/>
</dbReference>
<keyword evidence="1" id="KW-0472">Membrane</keyword>
<reference evidence="2" key="1">
    <citation type="submission" date="2020-11" db="EMBL/GenBank/DDBJ databases">
        <authorList>
            <person name="Tran Van P."/>
        </authorList>
    </citation>
    <scope>NUCLEOTIDE SEQUENCE</scope>
</reference>
<protein>
    <submittedName>
        <fullName evidence="2">Uncharacterized protein</fullName>
    </submittedName>
</protein>
<keyword evidence="3" id="KW-1185">Reference proteome</keyword>
<organism evidence="2">
    <name type="scientific">Medioppia subpectinata</name>
    <dbReference type="NCBI Taxonomy" id="1979941"/>
    <lineage>
        <taxon>Eukaryota</taxon>
        <taxon>Metazoa</taxon>
        <taxon>Ecdysozoa</taxon>
        <taxon>Arthropoda</taxon>
        <taxon>Chelicerata</taxon>
        <taxon>Arachnida</taxon>
        <taxon>Acari</taxon>
        <taxon>Acariformes</taxon>
        <taxon>Sarcoptiformes</taxon>
        <taxon>Oribatida</taxon>
        <taxon>Brachypylina</taxon>
        <taxon>Oppioidea</taxon>
        <taxon>Oppiidae</taxon>
        <taxon>Medioppia</taxon>
    </lineage>
</organism>
<sequence length="206" mass="22699">MKERVYFLHIAVGVVGIVGSCLGIFVAVKPRDRCQYVLIQSILCPIANAGQWTEFNLPNDHYILRIAGLNEHTVKIIMISAFTVAIVTQLMGIWGAYKTNYCVCIIYGLIMIIAFIVSVLPALYTGYNAIWFLTGWFFLCSCFATSFASAIRRCRATRPALMGAVSARNATIVLAQPPPTIVYQLPPQSPYVNAGPPTPNVMYNSP</sequence>
<proteinExistence type="predicted"/>
<dbReference type="AlphaFoldDB" id="A0A7R9KQT0"/>
<feature type="transmembrane region" description="Helical" evidence="1">
    <location>
        <begin position="101"/>
        <end position="124"/>
    </location>
</feature>